<dbReference type="EMBL" id="JXJN01020922">
    <property type="status" value="NOT_ANNOTATED_CDS"/>
    <property type="molecule type" value="Genomic_DNA"/>
</dbReference>
<reference evidence="3" key="1">
    <citation type="submission" date="2015-01" db="EMBL/GenBank/DDBJ databases">
        <authorList>
            <person name="Aksoy S."/>
            <person name="Warren W."/>
            <person name="Wilson R.K."/>
        </authorList>
    </citation>
    <scope>NUCLEOTIDE SEQUENCE [LARGE SCALE GENOMIC DNA]</scope>
    <source>
        <strain evidence="3">IAEA</strain>
    </source>
</reference>
<dbReference type="VEuPathDB" id="VectorBase:GPPI041146"/>
<organism evidence="2 3">
    <name type="scientific">Glossina palpalis gambiensis</name>
    <dbReference type="NCBI Taxonomy" id="67801"/>
    <lineage>
        <taxon>Eukaryota</taxon>
        <taxon>Metazoa</taxon>
        <taxon>Ecdysozoa</taxon>
        <taxon>Arthropoda</taxon>
        <taxon>Hexapoda</taxon>
        <taxon>Insecta</taxon>
        <taxon>Pterygota</taxon>
        <taxon>Neoptera</taxon>
        <taxon>Endopterygota</taxon>
        <taxon>Diptera</taxon>
        <taxon>Brachycera</taxon>
        <taxon>Muscomorpha</taxon>
        <taxon>Hippoboscoidea</taxon>
        <taxon>Glossinidae</taxon>
        <taxon>Glossina</taxon>
    </lineage>
</organism>
<protein>
    <submittedName>
        <fullName evidence="2">Uncharacterized protein</fullName>
    </submittedName>
</protein>
<sequence length="107" mass="12627">MLYEYPSHGPVWKNIFFLYFLEYQAFCFGFKSCIVLLWIAILMVMRYRLYSTYMYIRITSVRLYRATTIQFEVAFGAAFSIVCEYKQVLSTNIAVALQHNATQSVSR</sequence>
<dbReference type="EnsemblMetazoa" id="GPPI041146-RA">
    <property type="protein sequence ID" value="GPPI041146-PA"/>
    <property type="gene ID" value="GPPI041146"/>
</dbReference>
<evidence type="ECO:0000256" key="1">
    <source>
        <dbReference type="SAM" id="Phobius"/>
    </source>
</evidence>
<evidence type="ECO:0000313" key="2">
    <source>
        <dbReference type="EnsemblMetazoa" id="GPPI041146-PA"/>
    </source>
</evidence>
<keyword evidence="1" id="KW-0812">Transmembrane</keyword>
<evidence type="ECO:0000313" key="3">
    <source>
        <dbReference type="Proteomes" id="UP000092460"/>
    </source>
</evidence>
<proteinExistence type="predicted"/>
<dbReference type="Proteomes" id="UP000092460">
    <property type="component" value="Unassembled WGS sequence"/>
</dbReference>
<accession>A0A1B0BUU3</accession>
<keyword evidence="3" id="KW-1185">Reference proteome</keyword>
<keyword evidence="1" id="KW-0472">Membrane</keyword>
<dbReference type="AlphaFoldDB" id="A0A1B0BUU3"/>
<reference evidence="2" key="2">
    <citation type="submission" date="2020-05" db="UniProtKB">
        <authorList>
            <consortium name="EnsemblMetazoa"/>
        </authorList>
    </citation>
    <scope>IDENTIFICATION</scope>
    <source>
        <strain evidence="2">IAEA</strain>
    </source>
</reference>
<feature type="transmembrane region" description="Helical" evidence="1">
    <location>
        <begin position="20"/>
        <end position="44"/>
    </location>
</feature>
<keyword evidence="1" id="KW-1133">Transmembrane helix</keyword>
<name>A0A1B0BUU3_9MUSC</name>